<dbReference type="Proteomes" id="UP000689195">
    <property type="component" value="Unassembled WGS sequence"/>
</dbReference>
<name>A0A8S1SHH7_9CILI</name>
<keyword evidence="6" id="KW-1185">Reference proteome</keyword>
<keyword evidence="1 3" id="KW-0853">WD repeat</keyword>
<feature type="repeat" description="WD" evidence="3">
    <location>
        <begin position="1881"/>
        <end position="1922"/>
    </location>
</feature>
<dbReference type="CDD" id="cd00200">
    <property type="entry name" value="WD40"/>
    <property type="match status" value="1"/>
</dbReference>
<comment type="caution">
    <text evidence="5">The sequence shown here is derived from an EMBL/GenBank/DDBJ whole genome shotgun (WGS) entry which is preliminary data.</text>
</comment>
<evidence type="ECO:0000256" key="3">
    <source>
        <dbReference type="PROSITE-ProRule" id="PRU00221"/>
    </source>
</evidence>
<dbReference type="InterPro" id="IPR001680">
    <property type="entry name" value="WD40_rpt"/>
</dbReference>
<feature type="repeat" description="WD" evidence="3">
    <location>
        <begin position="1755"/>
        <end position="1796"/>
    </location>
</feature>
<keyword evidence="2" id="KW-0677">Repeat</keyword>
<accession>A0A8S1SHH7</accession>
<feature type="repeat" description="WD" evidence="3">
    <location>
        <begin position="1923"/>
        <end position="1964"/>
    </location>
</feature>
<dbReference type="PROSITE" id="PS00678">
    <property type="entry name" value="WD_REPEATS_1"/>
    <property type="match status" value="4"/>
</dbReference>
<dbReference type="Pfam" id="PF00400">
    <property type="entry name" value="WD40"/>
    <property type="match status" value="6"/>
</dbReference>
<evidence type="ECO:0000313" key="6">
    <source>
        <dbReference type="Proteomes" id="UP000689195"/>
    </source>
</evidence>
<dbReference type="SMART" id="SM00320">
    <property type="entry name" value="WD40"/>
    <property type="match status" value="6"/>
</dbReference>
<dbReference type="InterPro" id="IPR050349">
    <property type="entry name" value="WD_LIS1/nudF_dynein_reg"/>
</dbReference>
<evidence type="ECO:0000313" key="5">
    <source>
        <dbReference type="EMBL" id="CAD8138212.1"/>
    </source>
</evidence>
<organism evidence="5 6">
    <name type="scientific">Paramecium pentaurelia</name>
    <dbReference type="NCBI Taxonomy" id="43138"/>
    <lineage>
        <taxon>Eukaryota</taxon>
        <taxon>Sar</taxon>
        <taxon>Alveolata</taxon>
        <taxon>Ciliophora</taxon>
        <taxon>Intramacronucleata</taxon>
        <taxon>Oligohymenophorea</taxon>
        <taxon>Peniculida</taxon>
        <taxon>Parameciidae</taxon>
        <taxon>Paramecium</taxon>
    </lineage>
</organism>
<gene>
    <name evidence="5" type="ORF">PPENT_87.1.T0070001</name>
</gene>
<dbReference type="Pfam" id="PF00931">
    <property type="entry name" value="NB-ARC"/>
    <property type="match status" value="2"/>
</dbReference>
<feature type="repeat" description="WD" evidence="3">
    <location>
        <begin position="1839"/>
        <end position="1880"/>
    </location>
</feature>
<dbReference type="PROSITE" id="PS50082">
    <property type="entry name" value="WD_REPEATS_2"/>
    <property type="match status" value="6"/>
</dbReference>
<dbReference type="InterPro" id="IPR019775">
    <property type="entry name" value="WD40_repeat_CS"/>
</dbReference>
<reference evidence="5" key="1">
    <citation type="submission" date="2021-01" db="EMBL/GenBank/DDBJ databases">
        <authorList>
            <consortium name="Genoscope - CEA"/>
            <person name="William W."/>
        </authorList>
    </citation>
    <scope>NUCLEOTIDE SEQUENCE</scope>
</reference>
<dbReference type="PANTHER" id="PTHR44129">
    <property type="entry name" value="WD REPEAT-CONTAINING PROTEIN POP1"/>
    <property type="match status" value="1"/>
</dbReference>
<feature type="repeat" description="WD" evidence="3">
    <location>
        <begin position="1797"/>
        <end position="1838"/>
    </location>
</feature>
<evidence type="ECO:0000256" key="2">
    <source>
        <dbReference type="ARBA" id="ARBA00022737"/>
    </source>
</evidence>
<dbReference type="OrthoDB" id="538223at2759"/>
<dbReference type="InterPro" id="IPR002182">
    <property type="entry name" value="NB-ARC"/>
</dbReference>
<evidence type="ECO:0000256" key="1">
    <source>
        <dbReference type="ARBA" id="ARBA00022574"/>
    </source>
</evidence>
<proteinExistence type="predicted"/>
<protein>
    <recommendedName>
        <fullName evidence="4">NB-ARC domain-containing protein</fullName>
    </recommendedName>
</protein>
<feature type="domain" description="NB-ARC" evidence="4">
    <location>
        <begin position="562"/>
        <end position="718"/>
    </location>
</feature>
<dbReference type="EMBL" id="CAJJDO010000007">
    <property type="protein sequence ID" value="CAD8138212.1"/>
    <property type="molecule type" value="Genomic_DNA"/>
</dbReference>
<feature type="repeat" description="WD" evidence="3">
    <location>
        <begin position="1965"/>
        <end position="1996"/>
    </location>
</feature>
<evidence type="ECO:0000259" key="4">
    <source>
        <dbReference type="Pfam" id="PF00931"/>
    </source>
</evidence>
<sequence length="2073" mass="243930">MLTQIQKQKFLLRGGGCLSAKYIRPKKIRATHITTDFNKSFIHYVEMIETEASVAESKKIITAIQWFIFQEQNIYKLNLDAELIIFYYNLILDGIRRLLQSCSIYFKTDIFKCLYFLQVTAYLSKVIFSFHLHYKLRYMMNRETKNQLLEICDKTQQYLKIEKNNFIQNQLELFLFLTKTSLEIIPTNRNEKEEMLQGCLHEIISLFITMSPKSEILQALYQGACLSYQKQDIPQRKKEYEVFYQLDMLQWEVIGYFQDKDKQYERILEDIISEIEAIYEKLMKSSKNWQDHYFWISMINKILINNPYLTTKRFGELNNPFNIGLNDDNKSGLIIEDYVESNQQIPLRLLDILYQKYKDFLNNDEWKIKQGLIFNIIYISSCSFTDAIISFYQNILIQFWVFEKDQRVRSLLKNSHLISFQKKMFQDNCQTKQESLAREIQQVLKKIDELQESTFYKANLKEMDEIIMQLDEYIKNISEMCEQLGLTTDFANPFKKCVLILEGKRNQMREESVRQLLEIRKLKVFKEAAKNTATSIYVPLKTKERCKNQLNNLVNLEQLDDKFGEVNQFLHEDKTVLLIHGMAGSGKSRAAKKIEEFIWKLNDNNTKIQNYKLIPVYISLASLKNPIFQAVEEALHQDDYGFDDLQLKKCQEMLQKQEFRFVLIMDSYDELKQENMEKNLYITNKLKQNWSNPLVIFTTRSEILTSIHYRNWFAPMENNNIKEIKLLKFDKEQQKEYLKQFVIQSIKLLIFELWESQINIDQIEDINRLELFWEKLQSLLKFDIFKMNSASLLDQQQIEKIILFSKDNEFKALQREEDQRNLSLKLHKLWSVEMYQKMMRQANLTKLVQTPKMMEIVVQVLPQMMDEVTNKNNMKQNFVKNFSLMLKEFLKSQYMFHMYKQQQNTHLMGLENEIEQRYKTETVNDQYDLLEIRKLKVFKEAAKNTATSIYVPLKTKERCKNQLNNLVNLEQLDDKFGEVNQFLHEDKTVLLIHGMAGSGKSRAAKKIEEFIWKLNDNNTKIQNYKLIPVYISLASLKNPIFQAVEEALHQDDYGFDDLQLKKCQEMLQKQEFRFVLIMDSYDELKQENMEKNLYITNKLKQNWSNPLVIFTTRSEILTSIHYRNWFAPMENNNIKEIKLLKFDKEQQKEYLKQFVIQSIKLLIFELWESQINIDQIEDINRLELFWEKLQSLLKFDIFKMNSASLLDQQQIEKIILFSKDNEFKALQREEDQRNLSLKLHKLWSVEMYQKMMRQANLTKLVQTPKMMEIVVQVLPQMMDEVTNKNNMKQNFVKNFSLMLKEFLKSQYMFHMYKQQQNTHLMGLENEIEQRYKTETVNDQYDVLEITPNDLQYLETIEYNLVACDIWNCLEKNSILIQITEEFDRMYNTLQLILEPNLPKLICNKVQIQNENIIQIVYDALKEYNLTIYDFYLEFINYFHLKQFQKKISFRKGMNIEVFLIDLFQYSTQLAKKMSKNQATQVQYKQQELNQDQRTEEEWLNQFFNDNDENGFYKKEIRSCSLVQQNGACFFFVHKSIQEFLIAADLYQVLSESKALNIPILKTIIEVLSQENGSEQNCLEFLSSIFQKYCNHNKNSLENLSQFDSQQNIDNWQKTLKSITQLINQIKNHDINSINYSTEIYAASRYFLINKISQEVGIIEFFKFMVHLTKIDNKFIISGSNLLNILVEMKADLTNQNFGNIRIQNTSLFGCNFAKSNLSKSKFDNVNINGINLSGAQLFDCNWKYLKIDDLYFQDGHGHDDHVYSVGFSPDGTKLASGSGDKSIRLWDVKTGQQKAQFDDHYDHVRSVCFSPDGTILASGSDDKSARLWDVKTGQVKFILDGHFNSVYSVCFSPDGTTLASGSIDKSIRLWDIKTGQQKVKLDGHSYGIYSVCFSPNGNILASGSSDKSIRLWYVKTGQEKAKLDGHSYYVNSVCFSPDCTTLASGSSDKSIRLWDVKTGQVKFILNGHCDSICSVCFSPDGTTLLSGSKDKSIRVWCVKKIQPAQKSCEDLLALKTLISQPNILSENYSILIISQQVALEVQGALILNGEFTDHQGKDLRSLLNSNGSIILDS</sequence>
<feature type="domain" description="NB-ARC" evidence="4">
    <location>
        <begin position="975"/>
        <end position="1131"/>
    </location>
</feature>
<dbReference type="PROSITE" id="PS50294">
    <property type="entry name" value="WD_REPEATS_REGION"/>
    <property type="match status" value="6"/>
</dbReference>
<dbReference type="FunFam" id="2.130.10.10:FF:002141">
    <property type="entry name" value="Uncharacterized protein"/>
    <property type="match status" value="1"/>
</dbReference>